<gene>
    <name evidence="2" type="ORF">PACLA_8A046877</name>
</gene>
<dbReference type="EMBL" id="CACRXK020026536">
    <property type="protein sequence ID" value="CAB4040262.1"/>
    <property type="molecule type" value="Genomic_DNA"/>
</dbReference>
<feature type="region of interest" description="Disordered" evidence="1">
    <location>
        <begin position="46"/>
        <end position="108"/>
    </location>
</feature>
<dbReference type="Proteomes" id="UP001152795">
    <property type="component" value="Unassembled WGS sequence"/>
</dbReference>
<comment type="caution">
    <text evidence="2">The sequence shown here is derived from an EMBL/GenBank/DDBJ whole genome shotgun (WGS) entry which is preliminary data.</text>
</comment>
<dbReference type="AlphaFoldDB" id="A0A6S7LPZ1"/>
<name>A0A6S7LPZ1_PARCT</name>
<feature type="compositionally biased region" description="Basic and acidic residues" evidence="1">
    <location>
        <begin position="98"/>
        <end position="108"/>
    </location>
</feature>
<sequence length="108" mass="11928">TACLKVKKKEINIASPDSTYSKKEKNTREDIERIDVNGDLYALPDKNKSTKKINGLNYMDPSRLVSGSQDGNESQAQSGQPTEYAEVVGVIKPAPKKTQKEKMNASIK</sequence>
<evidence type="ECO:0000313" key="2">
    <source>
        <dbReference type="EMBL" id="CAB4040262.1"/>
    </source>
</evidence>
<keyword evidence="3" id="KW-1185">Reference proteome</keyword>
<proteinExistence type="predicted"/>
<feature type="compositionally biased region" description="Polar residues" evidence="1">
    <location>
        <begin position="65"/>
        <end position="81"/>
    </location>
</feature>
<dbReference type="OrthoDB" id="10555913at2759"/>
<accession>A0A6S7LPZ1</accession>
<organism evidence="2 3">
    <name type="scientific">Paramuricea clavata</name>
    <name type="common">Red gorgonian</name>
    <name type="synonym">Violescent sea-whip</name>
    <dbReference type="NCBI Taxonomy" id="317549"/>
    <lineage>
        <taxon>Eukaryota</taxon>
        <taxon>Metazoa</taxon>
        <taxon>Cnidaria</taxon>
        <taxon>Anthozoa</taxon>
        <taxon>Octocorallia</taxon>
        <taxon>Malacalcyonacea</taxon>
        <taxon>Plexauridae</taxon>
        <taxon>Paramuricea</taxon>
    </lineage>
</organism>
<evidence type="ECO:0000256" key="1">
    <source>
        <dbReference type="SAM" id="MobiDB-lite"/>
    </source>
</evidence>
<protein>
    <submittedName>
        <fullName evidence="2">Uncharacterized protein</fullName>
    </submittedName>
</protein>
<evidence type="ECO:0000313" key="3">
    <source>
        <dbReference type="Proteomes" id="UP001152795"/>
    </source>
</evidence>
<feature type="non-terminal residue" evidence="2">
    <location>
        <position position="1"/>
    </location>
</feature>
<reference evidence="2" key="1">
    <citation type="submission" date="2020-04" db="EMBL/GenBank/DDBJ databases">
        <authorList>
            <person name="Alioto T."/>
            <person name="Alioto T."/>
            <person name="Gomez Garrido J."/>
        </authorList>
    </citation>
    <scope>NUCLEOTIDE SEQUENCE</scope>
    <source>
        <strain evidence="2">A484AB</strain>
    </source>
</reference>